<dbReference type="PANTHER" id="PTHR43481:SF4">
    <property type="entry name" value="GLYCEROL-1-PHOSPHATE PHOSPHOHYDROLASE 1-RELATED"/>
    <property type="match status" value="1"/>
</dbReference>
<sequence>MNKKDIQAALSTYRNHLKASGISVPIEESNKGIRCVLFDMDGVLYNSMPNHAIAWTQSMKQFGIHMTTADAYATEGARGIDTIRLFAQRQLGKNLSIEEAQQMYDVKTDYFHKLPEPEIFPGVIDLMRQIQASGITIGVVTGSGQRPLIQRLLRDFGEFLNETHIVTAYDVKRGKPYPDPYLMGLKKCGNYQPWQGVVIENAPLGVRSGVAAHIFTIGVNSGPLPDSALEKEGAYLVYQKMTQLCKDWNTLLEESRNQ</sequence>
<organism evidence="1 2">
    <name type="scientific">Segatella cerevisiae</name>
    <dbReference type="NCBI Taxonomy" id="2053716"/>
    <lineage>
        <taxon>Bacteria</taxon>
        <taxon>Pseudomonadati</taxon>
        <taxon>Bacteroidota</taxon>
        <taxon>Bacteroidia</taxon>
        <taxon>Bacteroidales</taxon>
        <taxon>Prevotellaceae</taxon>
        <taxon>Segatella</taxon>
    </lineage>
</organism>
<evidence type="ECO:0000313" key="1">
    <source>
        <dbReference type="EMBL" id="MCO6024442.1"/>
    </source>
</evidence>
<dbReference type="EMBL" id="JAMXLY010000002">
    <property type="protein sequence ID" value="MCO6024442.1"/>
    <property type="molecule type" value="Genomic_DNA"/>
</dbReference>
<dbReference type="InterPro" id="IPR036412">
    <property type="entry name" value="HAD-like_sf"/>
</dbReference>
<dbReference type="InterPro" id="IPR023198">
    <property type="entry name" value="PGP-like_dom2"/>
</dbReference>
<reference evidence="1 2" key="1">
    <citation type="submission" date="2022-06" db="EMBL/GenBank/DDBJ databases">
        <title>A taxonomic note on the genus Prevotella: Description of four novel genera and emended description of the genera Hallella and Xylanibacter.</title>
        <authorList>
            <person name="Hitch T.C.A."/>
        </authorList>
    </citation>
    <scope>NUCLEOTIDE SEQUENCE [LARGE SCALE GENOMIC DNA]</scope>
    <source>
        <strain evidence="1 2">DSM 100619</strain>
    </source>
</reference>
<name>A0ABT1BTP4_9BACT</name>
<accession>A0ABT1BTP4</accession>
<dbReference type="SFLD" id="SFLDS00003">
    <property type="entry name" value="Haloacid_Dehalogenase"/>
    <property type="match status" value="1"/>
</dbReference>
<comment type="caution">
    <text evidence="1">The sequence shown here is derived from an EMBL/GenBank/DDBJ whole genome shotgun (WGS) entry which is preliminary data.</text>
</comment>
<protein>
    <submittedName>
        <fullName evidence="1">HAD hydrolase-like protein</fullName>
    </submittedName>
</protein>
<evidence type="ECO:0000313" key="2">
    <source>
        <dbReference type="Proteomes" id="UP001204015"/>
    </source>
</evidence>
<gene>
    <name evidence="1" type="ORF">NG821_01040</name>
</gene>
<proteinExistence type="predicted"/>
<dbReference type="SUPFAM" id="SSF56784">
    <property type="entry name" value="HAD-like"/>
    <property type="match status" value="1"/>
</dbReference>
<dbReference type="Gene3D" id="1.10.150.240">
    <property type="entry name" value="Putative phosphatase, domain 2"/>
    <property type="match status" value="1"/>
</dbReference>
<dbReference type="RefSeq" id="WP_252759806.1">
    <property type="nucleotide sequence ID" value="NZ_JAMXLY010000002.1"/>
</dbReference>
<keyword evidence="2" id="KW-1185">Reference proteome</keyword>
<dbReference type="InterPro" id="IPR051806">
    <property type="entry name" value="HAD-like_SPP"/>
</dbReference>
<dbReference type="Gene3D" id="3.40.50.1000">
    <property type="entry name" value="HAD superfamily/HAD-like"/>
    <property type="match status" value="1"/>
</dbReference>
<dbReference type="SFLD" id="SFLDG01135">
    <property type="entry name" value="C1.5.6:_HAD__Beta-PGM__Phospha"/>
    <property type="match status" value="1"/>
</dbReference>
<dbReference type="SFLD" id="SFLDG01129">
    <property type="entry name" value="C1.5:_HAD__Beta-PGM__Phosphata"/>
    <property type="match status" value="1"/>
</dbReference>
<dbReference type="InterPro" id="IPR023214">
    <property type="entry name" value="HAD_sf"/>
</dbReference>
<dbReference type="PANTHER" id="PTHR43481">
    <property type="entry name" value="FRUCTOSE-1-PHOSPHATE PHOSPHATASE"/>
    <property type="match status" value="1"/>
</dbReference>
<dbReference type="Proteomes" id="UP001204015">
    <property type="component" value="Unassembled WGS sequence"/>
</dbReference>
<dbReference type="Pfam" id="PF00702">
    <property type="entry name" value="Hydrolase"/>
    <property type="match status" value="1"/>
</dbReference>